<dbReference type="PANTHER" id="PTHR43330">
    <property type="entry name" value="METHIONINE AMINOPEPTIDASE"/>
    <property type="match status" value="1"/>
</dbReference>
<evidence type="ECO:0000256" key="2">
    <source>
        <dbReference type="ARBA" id="ARBA00022438"/>
    </source>
</evidence>
<feature type="binding site" evidence="6">
    <location>
        <position position="176"/>
    </location>
    <ligand>
        <name>substrate</name>
    </ligand>
</feature>
<feature type="binding site" evidence="6">
    <location>
        <position position="202"/>
    </location>
    <ligand>
        <name>a divalent metal cation</name>
        <dbReference type="ChEBI" id="CHEBI:60240"/>
        <label>2</label>
        <note>catalytic</note>
    </ligand>
</feature>
<organism evidence="9 10">
    <name type="scientific">Zhenhengia yiwuensis</name>
    <dbReference type="NCBI Taxonomy" id="2763666"/>
    <lineage>
        <taxon>Bacteria</taxon>
        <taxon>Bacillati</taxon>
        <taxon>Bacillota</taxon>
        <taxon>Clostridia</taxon>
        <taxon>Lachnospirales</taxon>
        <taxon>Lachnospiraceae</taxon>
        <taxon>Zhenhengia</taxon>
    </lineage>
</organism>
<evidence type="ECO:0000256" key="6">
    <source>
        <dbReference type="HAMAP-Rule" id="MF_01974"/>
    </source>
</evidence>
<evidence type="ECO:0000259" key="8">
    <source>
        <dbReference type="Pfam" id="PF00557"/>
    </source>
</evidence>
<comment type="catalytic activity">
    <reaction evidence="6 7">
        <text>Release of N-terminal amino acids, preferentially methionine, from peptides and arylamides.</text>
        <dbReference type="EC" id="3.4.11.18"/>
    </reaction>
</comment>
<comment type="subunit">
    <text evidence="6">Monomer.</text>
</comment>
<keyword evidence="4 6" id="KW-0479">Metal-binding</keyword>
<accession>A0A926IA44</accession>
<feature type="binding site" evidence="6">
    <location>
        <position position="95"/>
    </location>
    <ligand>
        <name>a divalent metal cation</name>
        <dbReference type="ChEBI" id="CHEBI:60240"/>
        <label>1</label>
    </ligand>
</feature>
<evidence type="ECO:0000256" key="4">
    <source>
        <dbReference type="ARBA" id="ARBA00022723"/>
    </source>
</evidence>
<feature type="binding site" evidence="6">
    <location>
        <position position="234"/>
    </location>
    <ligand>
        <name>a divalent metal cation</name>
        <dbReference type="ChEBI" id="CHEBI:60240"/>
        <label>2</label>
        <note>catalytic</note>
    </ligand>
</feature>
<dbReference type="NCBIfam" id="NF008970">
    <property type="entry name" value="PRK12318.1"/>
    <property type="match status" value="1"/>
</dbReference>
<dbReference type="InterPro" id="IPR036005">
    <property type="entry name" value="Creatinase/aminopeptidase-like"/>
</dbReference>
<dbReference type="AlphaFoldDB" id="A0A926IA44"/>
<dbReference type="HAMAP" id="MF_01974">
    <property type="entry name" value="MetAP_1"/>
    <property type="match status" value="1"/>
</dbReference>
<feature type="binding site" evidence="6">
    <location>
        <position position="77"/>
    </location>
    <ligand>
        <name>substrate</name>
    </ligand>
</feature>
<dbReference type="EC" id="3.4.11.18" evidence="6 7"/>
<dbReference type="EMBL" id="JACRSY010000021">
    <property type="protein sequence ID" value="MBC8580460.1"/>
    <property type="molecule type" value="Genomic_DNA"/>
</dbReference>
<evidence type="ECO:0000256" key="5">
    <source>
        <dbReference type="ARBA" id="ARBA00022801"/>
    </source>
</evidence>
<feature type="binding site" evidence="6">
    <location>
        <position position="106"/>
    </location>
    <ligand>
        <name>a divalent metal cation</name>
        <dbReference type="ChEBI" id="CHEBI:60240"/>
        <label>2</label>
        <note>catalytic</note>
    </ligand>
</feature>
<feature type="binding site" evidence="6">
    <location>
        <position position="234"/>
    </location>
    <ligand>
        <name>a divalent metal cation</name>
        <dbReference type="ChEBI" id="CHEBI:60240"/>
        <label>1</label>
    </ligand>
</feature>
<dbReference type="Pfam" id="PF00557">
    <property type="entry name" value="Peptidase_M24"/>
    <property type="match status" value="1"/>
</dbReference>
<dbReference type="GO" id="GO:0004239">
    <property type="term" value="F:initiator methionyl aminopeptidase activity"/>
    <property type="evidence" value="ECO:0007669"/>
    <property type="project" value="UniProtKB-UniRule"/>
</dbReference>
<dbReference type="PANTHER" id="PTHR43330:SF8">
    <property type="entry name" value="METHIONINE AMINOPEPTIDASE 1D, MITOCHONDRIAL"/>
    <property type="match status" value="1"/>
</dbReference>
<protein>
    <recommendedName>
        <fullName evidence="6 7">Methionine aminopeptidase</fullName>
        <shortName evidence="6">MAP</shortName>
        <shortName evidence="6">MetAP</shortName>
        <ecNumber evidence="6 7">3.4.11.18</ecNumber>
    </recommendedName>
    <alternativeName>
        <fullName evidence="6">Peptidase M</fullName>
    </alternativeName>
</protein>
<feature type="domain" description="Peptidase M24" evidence="8">
    <location>
        <begin position="12"/>
        <end position="241"/>
    </location>
</feature>
<sequence>MGLIKTKQQIEGIIESANINTAVLDHVAAHIKAGMTTEDINKLVHDFTVAHGAIPAPLNYCGFPKSVCTSINHEVCHGIPSKDVVLKDGDIINVDVSTIYKGYFSDASRMFMIGEVSEEARKLVEVTRECMQKGIETVKPNAYLGDIGAAILAHARANGYSVVREIGGHGIGLEFHEDPYVSHVSRAGTGIRLEPGMIFTIEPMVNIGTARVREDKKNGWTIYTADNKLSAQWESMVLVTEDGYKILTC</sequence>
<proteinExistence type="inferred from homology"/>
<evidence type="ECO:0000256" key="7">
    <source>
        <dbReference type="RuleBase" id="RU003653"/>
    </source>
</evidence>
<dbReference type="GO" id="GO:0046872">
    <property type="term" value="F:metal ion binding"/>
    <property type="evidence" value="ECO:0007669"/>
    <property type="project" value="UniProtKB-UniRule"/>
</dbReference>
<evidence type="ECO:0000256" key="1">
    <source>
        <dbReference type="ARBA" id="ARBA00002521"/>
    </source>
</evidence>
<comment type="similarity">
    <text evidence="6">Belongs to the peptidase M24A family. Methionine aminopeptidase type 1 subfamily.</text>
</comment>
<comment type="function">
    <text evidence="1 6">Removes the N-terminal methionine from nascent proteins. The N-terminal methionine is often cleaved when the second residue in the primary sequence is small and uncharged (Met-Ala-, Cys, Gly, Pro, Ser, Thr, or Val). Requires deformylation of the N(alpha)-formylated initiator methionine before it can be hydrolyzed.</text>
</comment>
<evidence type="ECO:0000313" key="9">
    <source>
        <dbReference type="EMBL" id="MBC8580460.1"/>
    </source>
</evidence>
<dbReference type="PRINTS" id="PR00599">
    <property type="entry name" value="MAPEPTIDASE"/>
</dbReference>
<dbReference type="GO" id="GO:0070006">
    <property type="term" value="F:metalloaminopeptidase activity"/>
    <property type="evidence" value="ECO:0007669"/>
    <property type="project" value="UniProtKB-UniRule"/>
</dbReference>
<dbReference type="CDD" id="cd01086">
    <property type="entry name" value="MetAP1"/>
    <property type="match status" value="1"/>
</dbReference>
<keyword evidence="5 6" id="KW-0378">Hydrolase</keyword>
<dbReference type="RefSeq" id="WP_249333238.1">
    <property type="nucleotide sequence ID" value="NZ_JACRSY010000021.1"/>
</dbReference>
<comment type="caution">
    <text evidence="9">The sequence shown here is derived from an EMBL/GenBank/DDBJ whole genome shotgun (WGS) entry which is preliminary data.</text>
</comment>
<dbReference type="InterPro" id="IPR000994">
    <property type="entry name" value="Pept_M24"/>
</dbReference>
<dbReference type="NCBIfam" id="TIGR00500">
    <property type="entry name" value="met_pdase_I"/>
    <property type="match status" value="1"/>
</dbReference>
<dbReference type="Proteomes" id="UP000655830">
    <property type="component" value="Unassembled WGS sequence"/>
</dbReference>
<dbReference type="GO" id="GO:0006508">
    <property type="term" value="P:proteolysis"/>
    <property type="evidence" value="ECO:0007669"/>
    <property type="project" value="UniProtKB-KW"/>
</dbReference>
<keyword evidence="2 6" id="KW-0031">Aminopeptidase</keyword>
<dbReference type="Gene3D" id="3.90.230.10">
    <property type="entry name" value="Creatinase/methionine aminopeptidase superfamily"/>
    <property type="match status" value="1"/>
</dbReference>
<keyword evidence="10" id="KW-1185">Reference proteome</keyword>
<evidence type="ECO:0000313" key="10">
    <source>
        <dbReference type="Proteomes" id="UP000655830"/>
    </source>
</evidence>
<feature type="binding site" evidence="6">
    <location>
        <position position="169"/>
    </location>
    <ligand>
        <name>a divalent metal cation</name>
        <dbReference type="ChEBI" id="CHEBI:60240"/>
        <label>2</label>
        <note>catalytic</note>
    </ligand>
</feature>
<reference evidence="9" key="1">
    <citation type="submission" date="2020-08" db="EMBL/GenBank/DDBJ databases">
        <title>Genome public.</title>
        <authorList>
            <person name="Liu C."/>
            <person name="Sun Q."/>
        </authorList>
    </citation>
    <scope>NUCLEOTIDE SEQUENCE</scope>
    <source>
        <strain evidence="9">NSJ-12</strain>
    </source>
</reference>
<dbReference type="InterPro" id="IPR002467">
    <property type="entry name" value="Pept_M24A_MAP1"/>
</dbReference>
<comment type="cofactor">
    <cofactor evidence="6">
        <name>Co(2+)</name>
        <dbReference type="ChEBI" id="CHEBI:48828"/>
    </cofactor>
    <cofactor evidence="6">
        <name>Zn(2+)</name>
        <dbReference type="ChEBI" id="CHEBI:29105"/>
    </cofactor>
    <cofactor evidence="6">
        <name>Mn(2+)</name>
        <dbReference type="ChEBI" id="CHEBI:29035"/>
    </cofactor>
    <cofactor evidence="6">
        <name>Fe(2+)</name>
        <dbReference type="ChEBI" id="CHEBI:29033"/>
    </cofactor>
    <text evidence="6">Binds 2 divalent metal cations per subunit. Has a high-affinity and a low affinity metal-binding site. The true nature of the physiological cofactor is under debate. The enzyme is active with cobalt, zinc, manganese or divalent iron ions. Most likely, methionine aminopeptidases function as mononuclear Fe(2+)-metalloproteases under physiological conditions, and the catalytically relevant metal-binding site has been assigned to the histidine-containing high-affinity site.</text>
</comment>
<name>A0A926IA44_9FIRM</name>
<dbReference type="InterPro" id="IPR001714">
    <property type="entry name" value="Pept_M24_MAP"/>
</dbReference>
<evidence type="ECO:0000256" key="3">
    <source>
        <dbReference type="ARBA" id="ARBA00022670"/>
    </source>
</evidence>
<keyword evidence="3 6" id="KW-0645">Protease</keyword>
<gene>
    <name evidence="6 9" type="primary">map</name>
    <name evidence="9" type="ORF">H8718_13070</name>
</gene>
<dbReference type="SUPFAM" id="SSF55920">
    <property type="entry name" value="Creatinase/aminopeptidase"/>
    <property type="match status" value="1"/>
</dbReference>
<feature type="binding site" evidence="6">
    <location>
        <position position="106"/>
    </location>
    <ligand>
        <name>a divalent metal cation</name>
        <dbReference type="ChEBI" id="CHEBI:60240"/>
        <label>1</label>
    </ligand>
</feature>